<dbReference type="SUPFAM" id="SSF54292">
    <property type="entry name" value="2Fe-2S ferredoxin-like"/>
    <property type="match status" value="1"/>
</dbReference>
<dbReference type="InterPro" id="IPR051452">
    <property type="entry name" value="Diverse_Oxidoreductases"/>
</dbReference>
<evidence type="ECO:0000256" key="3">
    <source>
        <dbReference type="ARBA" id="ARBA00023002"/>
    </source>
</evidence>
<evidence type="ECO:0000256" key="5">
    <source>
        <dbReference type="ARBA" id="ARBA00023014"/>
    </source>
</evidence>
<evidence type="ECO:0000313" key="8">
    <source>
        <dbReference type="Proteomes" id="UP000561181"/>
    </source>
</evidence>
<dbReference type="InterPro" id="IPR001041">
    <property type="entry name" value="2Fe-2S_ferredoxin-type"/>
</dbReference>
<dbReference type="AlphaFoldDB" id="A0A848QJ18"/>
<keyword evidence="8" id="KW-1185">Reference proteome</keyword>
<dbReference type="PROSITE" id="PS00197">
    <property type="entry name" value="2FE2S_FER_1"/>
    <property type="match status" value="1"/>
</dbReference>
<organism evidence="7 8">
    <name type="scientific">Pontixanthobacter rizhaonensis</name>
    <dbReference type="NCBI Taxonomy" id="2730337"/>
    <lineage>
        <taxon>Bacteria</taxon>
        <taxon>Pseudomonadati</taxon>
        <taxon>Pseudomonadota</taxon>
        <taxon>Alphaproteobacteria</taxon>
        <taxon>Sphingomonadales</taxon>
        <taxon>Erythrobacteraceae</taxon>
        <taxon>Pontixanthobacter</taxon>
    </lineage>
</organism>
<dbReference type="InterPro" id="IPR012675">
    <property type="entry name" value="Beta-grasp_dom_sf"/>
</dbReference>
<dbReference type="GO" id="GO:0016491">
    <property type="term" value="F:oxidoreductase activity"/>
    <property type="evidence" value="ECO:0007669"/>
    <property type="project" value="UniProtKB-KW"/>
</dbReference>
<gene>
    <name evidence="7" type="ORF">HKD42_00855</name>
</gene>
<keyword evidence="5" id="KW-0411">Iron-sulfur</keyword>
<keyword evidence="2" id="KW-0479">Metal-binding</keyword>
<dbReference type="Gene3D" id="3.10.20.30">
    <property type="match status" value="1"/>
</dbReference>
<dbReference type="SUPFAM" id="SSF47741">
    <property type="entry name" value="CO dehydrogenase ISP C-domain like"/>
    <property type="match status" value="1"/>
</dbReference>
<evidence type="ECO:0000256" key="1">
    <source>
        <dbReference type="ARBA" id="ARBA00022714"/>
    </source>
</evidence>
<keyword evidence="1" id="KW-0001">2Fe-2S</keyword>
<feature type="domain" description="2Fe-2S ferredoxin-type" evidence="6">
    <location>
        <begin position="1"/>
        <end position="76"/>
    </location>
</feature>
<evidence type="ECO:0000256" key="4">
    <source>
        <dbReference type="ARBA" id="ARBA00023004"/>
    </source>
</evidence>
<dbReference type="Pfam" id="PF01799">
    <property type="entry name" value="Fer2_2"/>
    <property type="match status" value="1"/>
</dbReference>
<name>A0A848QJ18_9SPHN</name>
<keyword evidence="3" id="KW-0560">Oxidoreductase</keyword>
<dbReference type="Proteomes" id="UP000561181">
    <property type="component" value="Unassembled WGS sequence"/>
</dbReference>
<evidence type="ECO:0000256" key="2">
    <source>
        <dbReference type="ARBA" id="ARBA00022723"/>
    </source>
</evidence>
<protein>
    <submittedName>
        <fullName evidence="7">(2Fe-2S)-binding protein</fullName>
    </submittedName>
</protein>
<evidence type="ECO:0000259" key="6">
    <source>
        <dbReference type="PROSITE" id="PS51085"/>
    </source>
</evidence>
<dbReference type="Gene3D" id="1.10.150.120">
    <property type="entry name" value="[2Fe-2S]-binding domain"/>
    <property type="match status" value="1"/>
</dbReference>
<dbReference type="PANTHER" id="PTHR44379:SF2">
    <property type="entry name" value="BLR6218 PROTEIN"/>
    <property type="match status" value="1"/>
</dbReference>
<dbReference type="CDD" id="cd00207">
    <property type="entry name" value="fer2"/>
    <property type="match status" value="1"/>
</dbReference>
<dbReference type="GO" id="GO:0051537">
    <property type="term" value="F:2 iron, 2 sulfur cluster binding"/>
    <property type="evidence" value="ECO:0007669"/>
    <property type="project" value="UniProtKB-KW"/>
</dbReference>
<dbReference type="InterPro" id="IPR036010">
    <property type="entry name" value="2Fe-2S_ferredoxin-like_sf"/>
</dbReference>
<dbReference type="RefSeq" id="WP_170009421.1">
    <property type="nucleotide sequence ID" value="NZ_JABCRE010000002.1"/>
</dbReference>
<dbReference type="InterPro" id="IPR036884">
    <property type="entry name" value="2Fe-2S-bd_dom_sf"/>
</dbReference>
<dbReference type="PROSITE" id="PS51085">
    <property type="entry name" value="2FE2S_FER_2"/>
    <property type="match status" value="1"/>
</dbReference>
<comment type="caution">
    <text evidence="7">The sequence shown here is derived from an EMBL/GenBank/DDBJ whole genome shotgun (WGS) entry which is preliminary data.</text>
</comment>
<sequence length="161" mass="16743">MLSISVNGKPEELDVDPAMPILWAVREQLGLTGTKFGCGIAQCGACTVHLDGQPVRSCSTPISAADGKAITTIEGIAEADGTLSKVQQAWISEQVPQCGYCQSGQIMSATALLKETPNPTDEQIDAAMKGNVCRCGMYGRIRKAIKVAAGSEPSGSQEASA</sequence>
<dbReference type="GO" id="GO:0046872">
    <property type="term" value="F:metal ion binding"/>
    <property type="evidence" value="ECO:0007669"/>
    <property type="project" value="UniProtKB-KW"/>
</dbReference>
<dbReference type="InterPro" id="IPR002888">
    <property type="entry name" value="2Fe-2S-bd"/>
</dbReference>
<dbReference type="PANTHER" id="PTHR44379">
    <property type="entry name" value="OXIDOREDUCTASE WITH IRON-SULFUR SUBUNIT"/>
    <property type="match status" value="1"/>
</dbReference>
<dbReference type="Pfam" id="PF00111">
    <property type="entry name" value="Fer2"/>
    <property type="match status" value="1"/>
</dbReference>
<proteinExistence type="predicted"/>
<keyword evidence="4" id="KW-0408">Iron</keyword>
<dbReference type="InterPro" id="IPR006058">
    <property type="entry name" value="2Fe2S_fd_BS"/>
</dbReference>
<dbReference type="FunFam" id="3.10.20.30:FF:000020">
    <property type="entry name" value="Xanthine dehydrogenase iron-sulfur subunit"/>
    <property type="match status" value="1"/>
</dbReference>
<accession>A0A848QJ18</accession>
<reference evidence="7 8" key="1">
    <citation type="submission" date="2020-04" db="EMBL/GenBank/DDBJ databases">
        <authorList>
            <person name="Liu A."/>
        </authorList>
    </citation>
    <scope>NUCLEOTIDE SEQUENCE [LARGE SCALE GENOMIC DNA]</scope>
    <source>
        <strain evidence="7 8">RZ02</strain>
    </source>
</reference>
<dbReference type="EMBL" id="JABCRE010000002">
    <property type="protein sequence ID" value="NMW30607.1"/>
    <property type="molecule type" value="Genomic_DNA"/>
</dbReference>
<evidence type="ECO:0000313" key="7">
    <source>
        <dbReference type="EMBL" id="NMW30607.1"/>
    </source>
</evidence>